<evidence type="ECO:0000256" key="2">
    <source>
        <dbReference type="ARBA" id="ARBA00023125"/>
    </source>
</evidence>
<dbReference type="PANTHER" id="PTHR30349:SF64">
    <property type="entry name" value="PROPHAGE INTEGRASE INTD-RELATED"/>
    <property type="match status" value="1"/>
</dbReference>
<accession>A0A4Z0L560</accession>
<evidence type="ECO:0000259" key="4">
    <source>
        <dbReference type="PROSITE" id="PS51898"/>
    </source>
</evidence>
<dbReference type="OrthoDB" id="1094492at2"/>
<organism evidence="5 6">
    <name type="scientific">Flavobacterium humi</name>
    <dbReference type="NCBI Taxonomy" id="2562683"/>
    <lineage>
        <taxon>Bacteria</taxon>
        <taxon>Pseudomonadati</taxon>
        <taxon>Bacteroidota</taxon>
        <taxon>Flavobacteriia</taxon>
        <taxon>Flavobacteriales</taxon>
        <taxon>Flavobacteriaceae</taxon>
        <taxon>Flavobacterium</taxon>
    </lineage>
</organism>
<dbReference type="InterPro" id="IPR025269">
    <property type="entry name" value="SAM-like_dom"/>
</dbReference>
<keyword evidence="2" id="KW-0238">DNA-binding</keyword>
<dbReference type="GO" id="GO:0003677">
    <property type="term" value="F:DNA binding"/>
    <property type="evidence" value="ECO:0007669"/>
    <property type="project" value="UniProtKB-KW"/>
</dbReference>
<dbReference type="InterPro" id="IPR013762">
    <property type="entry name" value="Integrase-like_cat_sf"/>
</dbReference>
<protein>
    <submittedName>
        <fullName evidence="5">Site-specific integrase</fullName>
    </submittedName>
</protein>
<dbReference type="GO" id="GO:0006310">
    <property type="term" value="P:DNA recombination"/>
    <property type="evidence" value="ECO:0007669"/>
    <property type="project" value="UniProtKB-KW"/>
</dbReference>
<dbReference type="PROSITE" id="PS51898">
    <property type="entry name" value="TYR_RECOMBINASE"/>
    <property type="match status" value="1"/>
</dbReference>
<evidence type="ECO:0000256" key="3">
    <source>
        <dbReference type="ARBA" id="ARBA00023172"/>
    </source>
</evidence>
<comment type="similarity">
    <text evidence="1">Belongs to the 'phage' integrase family.</text>
</comment>
<keyword evidence="6" id="KW-1185">Reference proteome</keyword>
<dbReference type="Pfam" id="PF17293">
    <property type="entry name" value="Arm-DNA-bind_5"/>
    <property type="match status" value="1"/>
</dbReference>
<dbReference type="InterPro" id="IPR011010">
    <property type="entry name" value="DNA_brk_join_enz"/>
</dbReference>
<dbReference type="RefSeq" id="WP_135526513.1">
    <property type="nucleotide sequence ID" value="NZ_SRLH01000005.1"/>
</dbReference>
<dbReference type="EMBL" id="SRLH01000005">
    <property type="protein sequence ID" value="TGD57522.1"/>
    <property type="molecule type" value="Genomic_DNA"/>
</dbReference>
<dbReference type="Gene3D" id="1.10.150.130">
    <property type="match status" value="1"/>
</dbReference>
<evidence type="ECO:0000313" key="6">
    <source>
        <dbReference type="Proteomes" id="UP000297407"/>
    </source>
</evidence>
<dbReference type="InterPro" id="IPR002104">
    <property type="entry name" value="Integrase_catalytic"/>
</dbReference>
<gene>
    <name evidence="5" type="ORF">E4635_10025</name>
</gene>
<dbReference type="GO" id="GO:0015074">
    <property type="term" value="P:DNA integration"/>
    <property type="evidence" value="ECO:0007669"/>
    <property type="project" value="InterPro"/>
</dbReference>
<evidence type="ECO:0000256" key="1">
    <source>
        <dbReference type="ARBA" id="ARBA00008857"/>
    </source>
</evidence>
<dbReference type="InterPro" id="IPR035386">
    <property type="entry name" value="Arm-DNA-bind_5"/>
</dbReference>
<dbReference type="Gene3D" id="1.10.443.10">
    <property type="entry name" value="Intergrase catalytic core"/>
    <property type="match status" value="1"/>
</dbReference>
<dbReference type="PANTHER" id="PTHR30349">
    <property type="entry name" value="PHAGE INTEGRASE-RELATED"/>
    <property type="match status" value="1"/>
</dbReference>
<dbReference type="InterPro" id="IPR010998">
    <property type="entry name" value="Integrase_recombinase_N"/>
</dbReference>
<reference evidence="5 6" key="1">
    <citation type="submission" date="2019-04" db="EMBL/GenBank/DDBJ databases">
        <title>Flavobacterium sp. strain DS2-A Genome sequencing and assembly.</title>
        <authorList>
            <person name="Kim I."/>
        </authorList>
    </citation>
    <scope>NUCLEOTIDE SEQUENCE [LARGE SCALE GENOMIC DNA]</scope>
    <source>
        <strain evidence="5 6">DS2-A</strain>
    </source>
</reference>
<comment type="caution">
    <text evidence="5">The sequence shown here is derived from an EMBL/GenBank/DDBJ whole genome shotgun (WGS) entry which is preliminary data.</text>
</comment>
<dbReference type="Pfam" id="PF13102">
    <property type="entry name" value="Phage_int_SAM_5"/>
    <property type="match status" value="1"/>
</dbReference>
<dbReference type="Pfam" id="PF00589">
    <property type="entry name" value="Phage_integrase"/>
    <property type="match status" value="1"/>
</dbReference>
<dbReference type="CDD" id="cd01185">
    <property type="entry name" value="INTN1_C_like"/>
    <property type="match status" value="1"/>
</dbReference>
<dbReference type="SUPFAM" id="SSF56349">
    <property type="entry name" value="DNA breaking-rejoining enzymes"/>
    <property type="match status" value="1"/>
</dbReference>
<sequence>MRNTSIKIILQNKPNNEGLSSVALRITKNRKKKEIGLGFKCHLDEFENGQFTKKHKLHKKRNLILSEQILKALSIIDNFEANKINFTLIEFENKFIGKTKDDVFVFDFFDEIINDEIKSGKTGNARVYTDTKNSMLKFTNTRNLRFNDITVTFLEKYEVHLRERGNNDGGIAVKMRQIRALYNDALNREIAKEEFYPFKKYKISKLKGKATKRALTIDEVKKFLKINISEYPHLQNSFNYFIFSYYCRGMNFIDLMKLKWSNVQGENIFYTRSKTNRQFVIKVLDPVSKVLDYYKNIRANSKHIFPIVINENMTPTQLENRKLKTLKKFNKDLKELAKIAEINSNITSYVIRHSYATNMKFLGVSSDIISQSMGHSNVEITQSYLKDFENDILDSENKKLLNL</sequence>
<name>A0A4Z0L560_9FLAO</name>
<feature type="domain" description="Tyr recombinase" evidence="4">
    <location>
        <begin position="210"/>
        <end position="397"/>
    </location>
</feature>
<dbReference type="Proteomes" id="UP000297407">
    <property type="component" value="Unassembled WGS sequence"/>
</dbReference>
<dbReference type="InterPro" id="IPR050090">
    <property type="entry name" value="Tyrosine_recombinase_XerCD"/>
</dbReference>
<proteinExistence type="inferred from homology"/>
<dbReference type="AlphaFoldDB" id="A0A4Z0L560"/>
<keyword evidence="3" id="KW-0233">DNA recombination</keyword>
<evidence type="ECO:0000313" key="5">
    <source>
        <dbReference type="EMBL" id="TGD57522.1"/>
    </source>
</evidence>